<name>A0ABR1M313_9PEZI</name>
<reference evidence="3 4" key="1">
    <citation type="submission" date="2024-04" db="EMBL/GenBank/DDBJ databases">
        <title>Phyllosticta paracitricarpa is synonymous to the EU quarantine fungus P. citricarpa based on phylogenomic analyses.</title>
        <authorList>
            <consortium name="Lawrence Berkeley National Laboratory"/>
            <person name="Van ingen-buijs V.A."/>
            <person name="Van westerhoven A.C."/>
            <person name="Haridas S."/>
            <person name="Skiadas P."/>
            <person name="Martin F."/>
            <person name="Groenewald J.Z."/>
            <person name="Crous P.W."/>
            <person name="Seidl M.F."/>
        </authorList>
    </citation>
    <scope>NUCLEOTIDE SEQUENCE [LARGE SCALE GENOMIC DNA]</scope>
    <source>
        <strain evidence="3 4">CPC 17464</strain>
    </source>
</reference>
<feature type="region of interest" description="Disordered" evidence="1">
    <location>
        <begin position="499"/>
        <end position="590"/>
    </location>
</feature>
<dbReference type="Pfam" id="PF10313">
    <property type="entry name" value="DUF2415"/>
    <property type="match status" value="1"/>
</dbReference>
<dbReference type="GeneID" id="92029753"/>
<dbReference type="InterPro" id="IPR036322">
    <property type="entry name" value="WD40_repeat_dom_sf"/>
</dbReference>
<dbReference type="InterPro" id="IPR019417">
    <property type="entry name" value="DUF2415"/>
</dbReference>
<feature type="compositionally biased region" description="Basic and acidic residues" evidence="1">
    <location>
        <begin position="368"/>
        <end position="378"/>
    </location>
</feature>
<comment type="caution">
    <text evidence="3">The sequence shown here is derived from an EMBL/GenBank/DDBJ whole genome shotgun (WGS) entry which is preliminary data.</text>
</comment>
<evidence type="ECO:0000259" key="2">
    <source>
        <dbReference type="Pfam" id="PF10313"/>
    </source>
</evidence>
<gene>
    <name evidence="3" type="ORF">J3D65DRAFT_547080</name>
</gene>
<dbReference type="RefSeq" id="XP_066658267.1">
    <property type="nucleotide sequence ID" value="XM_066796847.1"/>
</dbReference>
<feature type="compositionally biased region" description="Polar residues" evidence="1">
    <location>
        <begin position="511"/>
        <end position="520"/>
    </location>
</feature>
<evidence type="ECO:0000313" key="4">
    <source>
        <dbReference type="Proteomes" id="UP001360953"/>
    </source>
</evidence>
<organism evidence="3 4">
    <name type="scientific">Phyllosticta citribraziliensis</name>
    <dbReference type="NCBI Taxonomy" id="989973"/>
    <lineage>
        <taxon>Eukaryota</taxon>
        <taxon>Fungi</taxon>
        <taxon>Dikarya</taxon>
        <taxon>Ascomycota</taxon>
        <taxon>Pezizomycotina</taxon>
        <taxon>Dothideomycetes</taxon>
        <taxon>Dothideomycetes incertae sedis</taxon>
        <taxon>Botryosphaeriales</taxon>
        <taxon>Phyllostictaceae</taxon>
        <taxon>Phyllosticta</taxon>
    </lineage>
</organism>
<proteinExistence type="predicted"/>
<feature type="region of interest" description="Disordered" evidence="1">
    <location>
        <begin position="447"/>
        <end position="486"/>
    </location>
</feature>
<dbReference type="EMBL" id="JBBPEH010000002">
    <property type="protein sequence ID" value="KAK7541974.1"/>
    <property type="molecule type" value="Genomic_DNA"/>
</dbReference>
<dbReference type="Gene3D" id="2.130.10.10">
    <property type="entry name" value="YVTN repeat-like/Quinoprotein amine dehydrogenase"/>
    <property type="match status" value="1"/>
</dbReference>
<dbReference type="Proteomes" id="UP001360953">
    <property type="component" value="Unassembled WGS sequence"/>
</dbReference>
<evidence type="ECO:0000256" key="1">
    <source>
        <dbReference type="SAM" id="MobiDB-lite"/>
    </source>
</evidence>
<keyword evidence="4" id="KW-1185">Reference proteome</keyword>
<sequence>RDADSLVLPRKSFYPVSIPVAHYQLRHYTSCSTLNANDVLFYASGPDVYALNTATRKRTHIATLPFETRCTASGHGWLCLGGEDEGHFAAIKLEGATSTAADVDTLLPIHFGSRRSARPQGPFLETIGGEIVNSISIHKLPGENGADDEAVAVLTNNDKTVRVYSLTRGKEDAVLDLPFAMNHASISPDGNIMVAVGDYHQAYFFQRIKQRHPSSGKLNPRVVSTPPGWTNICVAQLHVPPSLSTTGYFTTAWSPSGHLCAVGSECGYITVFDADLVKKCSYGEDAIVKVVRSTRPDTSSGPGAVRTMCFAPQPWDLLIWSEDQGIVCVSDLRSGLLTRQVLKLEPKEEGLDKIEAPTLGSGTGADARSTDNSRDQAQRRRAGISDQGLSMLEDAGIYTPGYARRSRGAASSDRLDNDLTTQESSILDALTRRNRELQRIASIPRSINYPYNQPSSSDSGNRNEVSSEDFPPLASTSSGIARSTNTRHENLINELHRDLLRNSDPDPQGINPRQITNTETRNGASGNRSGSNSRLSALISTAGGSNGNTSNSSSDAWRTIEAAMSRSPAPPSSRPAGPSGQGTGTLRQPDLLLEMGRLRQLARARERIRSMQNNMQVDEYGIRVGLLRRGGTGGRYNPAFGVRTAGLAMSSDGRKLFAGTEEGIFEFEIDVRNRKAWGAVQPR</sequence>
<protein>
    <submittedName>
        <fullName evidence="3">WD40-repeat-containing domain protein</fullName>
    </submittedName>
</protein>
<evidence type="ECO:0000313" key="3">
    <source>
        <dbReference type="EMBL" id="KAK7541974.1"/>
    </source>
</evidence>
<dbReference type="InterPro" id="IPR015943">
    <property type="entry name" value="WD40/YVTN_repeat-like_dom_sf"/>
</dbReference>
<dbReference type="PANTHER" id="PTHR43991:SF9">
    <property type="entry name" value="DUF2415 DOMAIN-CONTAINING PROTEIN"/>
    <property type="match status" value="1"/>
</dbReference>
<feature type="compositionally biased region" description="Polar residues" evidence="1">
    <location>
        <begin position="449"/>
        <end position="464"/>
    </location>
</feature>
<feature type="compositionally biased region" description="Polar residues" evidence="1">
    <location>
        <begin position="474"/>
        <end position="484"/>
    </location>
</feature>
<feature type="non-terminal residue" evidence="3">
    <location>
        <position position="1"/>
    </location>
</feature>
<feature type="compositionally biased region" description="Low complexity" evidence="1">
    <location>
        <begin position="521"/>
        <end position="554"/>
    </location>
</feature>
<feature type="domain" description="DUF2415" evidence="2">
    <location>
        <begin position="303"/>
        <end position="342"/>
    </location>
</feature>
<dbReference type="PANTHER" id="PTHR43991">
    <property type="entry name" value="WD REPEAT PROTEIN (AFU_ORTHOLOGUE AFUA_8G05640)-RELATED"/>
    <property type="match status" value="1"/>
</dbReference>
<accession>A0ABR1M313</accession>
<dbReference type="SUPFAM" id="SSF50978">
    <property type="entry name" value="WD40 repeat-like"/>
    <property type="match status" value="1"/>
</dbReference>
<feature type="region of interest" description="Disordered" evidence="1">
    <location>
        <begin position="353"/>
        <end position="388"/>
    </location>
</feature>